<dbReference type="InterPro" id="IPR010044">
    <property type="entry name" value="MTAP"/>
</dbReference>
<reference evidence="6" key="1">
    <citation type="submission" date="2022-01" db="EMBL/GenBank/DDBJ databases">
        <authorList>
            <person name="King R."/>
        </authorList>
    </citation>
    <scope>NUCLEOTIDE SEQUENCE</scope>
</reference>
<keyword evidence="1 4" id="KW-0328">Glycosyltransferase</keyword>
<dbReference type="OrthoDB" id="431409at2759"/>
<dbReference type="GO" id="GO:0019509">
    <property type="term" value="P:L-methionine salvage from methylthioadenosine"/>
    <property type="evidence" value="ECO:0007669"/>
    <property type="project" value="UniProtKB-UniRule"/>
</dbReference>
<dbReference type="PANTHER" id="PTHR42679:SF2">
    <property type="entry name" value="S-METHYL-5'-THIOADENOSINE PHOSPHORYLASE"/>
    <property type="match status" value="1"/>
</dbReference>
<feature type="binding site" evidence="4">
    <location>
        <position position="11"/>
    </location>
    <ligand>
        <name>phosphate</name>
        <dbReference type="ChEBI" id="CHEBI:43474"/>
    </ligand>
</feature>
<protein>
    <recommendedName>
        <fullName evidence="4">S-methyl-5'-thioadenosine phosphorylase</fullName>
        <ecNumber evidence="4">2.4.2.28</ecNumber>
    </recommendedName>
    <alternativeName>
        <fullName evidence="4">5'-methylthioadenosine phosphorylase</fullName>
        <shortName evidence="4">MTA phosphorylase</shortName>
        <shortName evidence="4">MTAP</shortName>
        <shortName evidence="4">MTAPase</shortName>
    </alternativeName>
</protein>
<name>A0A9N9WUH9_9DIPT</name>
<feature type="binding site" evidence="4">
    <location>
        <position position="187"/>
    </location>
    <ligand>
        <name>substrate</name>
    </ligand>
</feature>
<comment type="similarity">
    <text evidence="4">Belongs to the PNP/MTAP phosphorylase family. MTAP subfamily.</text>
</comment>
<feature type="binding site" evidence="4">
    <location>
        <position position="188"/>
    </location>
    <ligand>
        <name>phosphate</name>
        <dbReference type="ChEBI" id="CHEBI:43474"/>
    </ligand>
</feature>
<dbReference type="EMBL" id="OU895878">
    <property type="protein sequence ID" value="CAG9804568.1"/>
    <property type="molecule type" value="Genomic_DNA"/>
</dbReference>
<dbReference type="AlphaFoldDB" id="A0A9N9WUH9"/>
<feature type="domain" description="Nucleoside phosphorylase" evidence="5">
    <location>
        <begin position="4"/>
        <end position="247"/>
    </location>
</feature>
<dbReference type="Pfam" id="PF01048">
    <property type="entry name" value="PNP_UDP_1"/>
    <property type="match status" value="1"/>
</dbReference>
<dbReference type="CDD" id="cd09010">
    <property type="entry name" value="MTAP_SsMTAPII_like_MTIP"/>
    <property type="match status" value="1"/>
</dbReference>
<feature type="site" description="Important for substrate specificity" evidence="4">
    <location>
        <position position="225"/>
    </location>
</feature>
<feature type="binding site" evidence="4">
    <location>
        <begin position="52"/>
        <end position="53"/>
    </location>
    <ligand>
        <name>phosphate</name>
        <dbReference type="ChEBI" id="CHEBI:43474"/>
    </ligand>
</feature>
<dbReference type="SUPFAM" id="SSF53167">
    <property type="entry name" value="Purine and uridine phosphorylases"/>
    <property type="match status" value="1"/>
</dbReference>
<dbReference type="PANTHER" id="PTHR42679">
    <property type="entry name" value="S-METHYL-5'-THIOADENOSINE PHOSPHORYLASE"/>
    <property type="match status" value="1"/>
</dbReference>
<reference evidence="6" key="2">
    <citation type="submission" date="2022-10" db="EMBL/GenBank/DDBJ databases">
        <authorList>
            <consortium name="ENA_rothamsted_submissions"/>
            <consortium name="culmorum"/>
            <person name="King R."/>
        </authorList>
    </citation>
    <scope>NUCLEOTIDE SEQUENCE</scope>
</reference>
<evidence type="ECO:0000256" key="3">
    <source>
        <dbReference type="ARBA" id="ARBA00022726"/>
    </source>
</evidence>
<dbReference type="GO" id="GO:0006166">
    <property type="term" value="P:purine ribonucleoside salvage"/>
    <property type="evidence" value="ECO:0007669"/>
    <property type="project" value="UniProtKB-KW"/>
</dbReference>
<gene>
    <name evidence="6" type="ORF">CHIRRI_LOCUS7451</name>
</gene>
<dbReference type="Gene3D" id="3.40.50.1580">
    <property type="entry name" value="Nucleoside phosphorylase domain"/>
    <property type="match status" value="1"/>
</dbReference>
<keyword evidence="4" id="KW-0539">Nucleus</keyword>
<keyword evidence="7" id="KW-1185">Reference proteome</keyword>
<dbReference type="EC" id="2.4.2.28" evidence="4"/>
<sequence>MQIKVGIIGGTGLDNNRELIEQRTEIVIDTAYGSVPVIEGVISGVNCVLLARHGKSHNVMPSNVNYRGNIMALKILGCTHVIATTATGSLKQEIAPGSIVILNDAIDRTKNRVSTFYDGSDLFPGVCHLPMSPLMDEKTRQIIIDTAKELGIEVFKDGTAVCIEGPRFSTKAESNMFRSWGCDLVNMTIVPEVVLAKEQGLLYASIAMATDYDCWRENTDGRVCVEEVMATFKNNVEKVTKIILGVIPNIAKLDWTETIQDLNSLITGSVMLPDQYSK</sequence>
<comment type="subunit">
    <text evidence="4">Homotrimer.</text>
</comment>
<feature type="site" description="Important for substrate specificity" evidence="4">
    <location>
        <position position="169"/>
    </location>
</feature>
<evidence type="ECO:0000256" key="2">
    <source>
        <dbReference type="ARBA" id="ARBA00022679"/>
    </source>
</evidence>
<organism evidence="6 7">
    <name type="scientific">Chironomus riparius</name>
    <dbReference type="NCBI Taxonomy" id="315576"/>
    <lineage>
        <taxon>Eukaryota</taxon>
        <taxon>Metazoa</taxon>
        <taxon>Ecdysozoa</taxon>
        <taxon>Arthropoda</taxon>
        <taxon>Hexapoda</taxon>
        <taxon>Insecta</taxon>
        <taxon>Pterygota</taxon>
        <taxon>Neoptera</taxon>
        <taxon>Endopterygota</taxon>
        <taxon>Diptera</taxon>
        <taxon>Nematocera</taxon>
        <taxon>Chironomoidea</taxon>
        <taxon>Chironomidae</taxon>
        <taxon>Chironominae</taxon>
        <taxon>Chironomus</taxon>
    </lineage>
</organism>
<keyword evidence="2 4" id="KW-0808">Transferase</keyword>
<dbReference type="InterPro" id="IPR035994">
    <property type="entry name" value="Nucleoside_phosphorylase_sf"/>
</dbReference>
<evidence type="ECO:0000256" key="1">
    <source>
        <dbReference type="ARBA" id="ARBA00022676"/>
    </source>
</evidence>
<dbReference type="Proteomes" id="UP001153620">
    <property type="component" value="Chromosome 2"/>
</dbReference>
<evidence type="ECO:0000259" key="5">
    <source>
        <dbReference type="Pfam" id="PF01048"/>
    </source>
</evidence>
<evidence type="ECO:0000256" key="4">
    <source>
        <dbReference type="HAMAP-Rule" id="MF_03155"/>
    </source>
</evidence>
<keyword evidence="3 4" id="KW-0660">Purine salvage</keyword>
<comment type="function">
    <text evidence="4">Catalyzes the reversible phosphorylation of S-methyl-5'-thioadenosine (MTA) to adenine and 5-methylthioribose-1-phosphate. Involved in the breakdown of MTA, a major by-product of polyamine biosynthesis. Responsible for the first step in the methionine salvage pathway after MTA has been generated from S-adenosylmethionine. Has broad substrate specificity with 6-aminopurine nucleosides as preferred substrates.</text>
</comment>
<feature type="binding site" evidence="4">
    <location>
        <begin position="211"/>
        <end position="213"/>
    </location>
    <ligand>
        <name>substrate</name>
    </ligand>
</feature>
<comment type="pathway">
    <text evidence="4">Amino-acid biosynthesis; L-methionine biosynthesis via salvage pathway; S-methyl-5-thio-alpha-D-ribose 1-phosphate from S-methyl-5'-thioadenosine (phosphorylase route): step 1/1.</text>
</comment>
<feature type="binding site" evidence="4">
    <location>
        <begin position="85"/>
        <end position="86"/>
    </location>
    <ligand>
        <name>phosphate</name>
        <dbReference type="ChEBI" id="CHEBI:43474"/>
    </ligand>
</feature>
<evidence type="ECO:0000313" key="6">
    <source>
        <dbReference type="EMBL" id="CAG9804568.1"/>
    </source>
</evidence>
<dbReference type="GO" id="GO:0005634">
    <property type="term" value="C:nucleus"/>
    <property type="evidence" value="ECO:0007669"/>
    <property type="project" value="UniProtKB-SubCell"/>
</dbReference>
<keyword evidence="4" id="KW-0963">Cytoplasm</keyword>
<comment type="subcellular location">
    <subcellularLocation>
        <location evidence="4">Cytoplasm</location>
    </subcellularLocation>
    <subcellularLocation>
        <location evidence="4">Nucleus</location>
    </subcellularLocation>
</comment>
<dbReference type="InterPro" id="IPR000845">
    <property type="entry name" value="Nucleoside_phosphorylase_d"/>
</dbReference>
<proteinExistence type="inferred from homology"/>
<dbReference type="HAMAP" id="MF_01963">
    <property type="entry name" value="MTAP"/>
    <property type="match status" value="1"/>
</dbReference>
<evidence type="ECO:0000313" key="7">
    <source>
        <dbReference type="Proteomes" id="UP001153620"/>
    </source>
</evidence>
<accession>A0A9N9WUH9</accession>
<comment type="catalytic activity">
    <reaction evidence="4">
        <text>S-methyl-5'-thioadenosine + phosphate = 5-(methylsulfanyl)-alpha-D-ribose 1-phosphate + adenine</text>
        <dbReference type="Rhea" id="RHEA:11852"/>
        <dbReference type="ChEBI" id="CHEBI:16708"/>
        <dbReference type="ChEBI" id="CHEBI:17509"/>
        <dbReference type="ChEBI" id="CHEBI:43474"/>
        <dbReference type="ChEBI" id="CHEBI:58533"/>
        <dbReference type="EC" id="2.4.2.28"/>
    </reaction>
</comment>
<dbReference type="GO" id="GO:0005829">
    <property type="term" value="C:cytosol"/>
    <property type="evidence" value="ECO:0007669"/>
    <property type="project" value="TreeGrafter"/>
</dbReference>
<dbReference type="GO" id="GO:0017061">
    <property type="term" value="F:S-methyl-5-thioadenosine phosphorylase activity"/>
    <property type="evidence" value="ECO:0007669"/>
    <property type="project" value="UniProtKB-UniRule"/>
</dbReference>